<dbReference type="Pfam" id="PF01551">
    <property type="entry name" value="Peptidase_M23"/>
    <property type="match status" value="1"/>
</dbReference>
<feature type="compositionally biased region" description="Basic and acidic residues" evidence="2">
    <location>
        <begin position="30"/>
        <end position="44"/>
    </location>
</feature>
<comment type="caution">
    <text evidence="4">The sequence shown here is derived from an EMBL/GenBank/DDBJ whole genome shotgun (WGS) entry which is preliminary data.</text>
</comment>
<feature type="region of interest" description="Disordered" evidence="2">
    <location>
        <begin position="1"/>
        <end position="57"/>
    </location>
</feature>
<dbReference type="Proteomes" id="UP001595891">
    <property type="component" value="Unassembled WGS sequence"/>
</dbReference>
<name>A0ABV9EQL9_9ACTN</name>
<dbReference type="PANTHER" id="PTHR21666:SF289">
    <property type="entry name" value="L-ALA--D-GLU ENDOPEPTIDASE"/>
    <property type="match status" value="1"/>
</dbReference>
<evidence type="ECO:0000313" key="5">
    <source>
        <dbReference type="Proteomes" id="UP001595891"/>
    </source>
</evidence>
<dbReference type="GO" id="GO:0016787">
    <property type="term" value="F:hydrolase activity"/>
    <property type="evidence" value="ECO:0007669"/>
    <property type="project" value="UniProtKB-KW"/>
</dbReference>
<organism evidence="4 5">
    <name type="scientific">Sphaerisporangium corydalis</name>
    <dbReference type="NCBI Taxonomy" id="1441875"/>
    <lineage>
        <taxon>Bacteria</taxon>
        <taxon>Bacillati</taxon>
        <taxon>Actinomycetota</taxon>
        <taxon>Actinomycetes</taxon>
        <taxon>Streptosporangiales</taxon>
        <taxon>Streptosporangiaceae</taxon>
        <taxon>Sphaerisporangium</taxon>
    </lineage>
</organism>
<dbReference type="InterPro" id="IPR050570">
    <property type="entry name" value="Cell_wall_metabolism_enzyme"/>
</dbReference>
<dbReference type="SUPFAM" id="SSF51261">
    <property type="entry name" value="Duplicated hybrid motif"/>
    <property type="match status" value="1"/>
</dbReference>
<accession>A0ABV9EQL9</accession>
<dbReference type="InterPro" id="IPR016047">
    <property type="entry name" value="M23ase_b-sheet_dom"/>
</dbReference>
<gene>
    <name evidence="4" type="ORF">ACFO8L_37110</name>
</gene>
<evidence type="ECO:0000256" key="2">
    <source>
        <dbReference type="SAM" id="MobiDB-lite"/>
    </source>
</evidence>
<dbReference type="RefSeq" id="WP_262845626.1">
    <property type="nucleotide sequence ID" value="NZ_JANZYP010000040.1"/>
</dbReference>
<reference evidence="5" key="1">
    <citation type="journal article" date="2019" name="Int. J. Syst. Evol. Microbiol.">
        <title>The Global Catalogue of Microorganisms (GCM) 10K type strain sequencing project: providing services to taxonomists for standard genome sequencing and annotation.</title>
        <authorList>
            <consortium name="The Broad Institute Genomics Platform"/>
            <consortium name="The Broad Institute Genome Sequencing Center for Infectious Disease"/>
            <person name="Wu L."/>
            <person name="Ma J."/>
        </authorList>
    </citation>
    <scope>NUCLEOTIDE SEQUENCE [LARGE SCALE GENOMIC DNA]</scope>
    <source>
        <strain evidence="5">CCUG 49560</strain>
    </source>
</reference>
<sequence>MTDRATPPSSAHGPPGRAAYLPVPPLPTEPDGRSLASKEPKWHLPLDGPPTVLRRFDPPAQPWLPGHRGVDLLARPRQEVKAAGSGVVGYAGPLAGRGVVMIVHPDGLRTTYLPVHASVRRGQPVEGGALIGSVEEATGHCPTSCLHWGLINENRYLDALLLLGLGQVRLLPRWPISETSRPQTADPPGS</sequence>
<protein>
    <submittedName>
        <fullName evidence="4">Murein hydrolase activator EnvC family protein</fullName>
    </submittedName>
</protein>
<evidence type="ECO:0000256" key="1">
    <source>
        <dbReference type="ARBA" id="ARBA00022729"/>
    </source>
</evidence>
<dbReference type="CDD" id="cd12797">
    <property type="entry name" value="M23_peptidase"/>
    <property type="match status" value="1"/>
</dbReference>
<proteinExistence type="predicted"/>
<dbReference type="PANTHER" id="PTHR21666">
    <property type="entry name" value="PEPTIDASE-RELATED"/>
    <property type="match status" value="1"/>
</dbReference>
<keyword evidence="5" id="KW-1185">Reference proteome</keyword>
<keyword evidence="4" id="KW-0378">Hydrolase</keyword>
<evidence type="ECO:0000259" key="3">
    <source>
        <dbReference type="Pfam" id="PF01551"/>
    </source>
</evidence>
<dbReference type="InterPro" id="IPR011055">
    <property type="entry name" value="Dup_hybrid_motif"/>
</dbReference>
<feature type="domain" description="M23ase beta-sheet core" evidence="3">
    <location>
        <begin position="66"/>
        <end position="158"/>
    </location>
</feature>
<dbReference type="EMBL" id="JBHSFN010000037">
    <property type="protein sequence ID" value="MFC4591762.1"/>
    <property type="molecule type" value="Genomic_DNA"/>
</dbReference>
<keyword evidence="1" id="KW-0732">Signal</keyword>
<dbReference type="Gene3D" id="2.70.70.10">
    <property type="entry name" value="Glucose Permease (Domain IIA)"/>
    <property type="match status" value="1"/>
</dbReference>
<evidence type="ECO:0000313" key="4">
    <source>
        <dbReference type="EMBL" id="MFC4591762.1"/>
    </source>
</evidence>